<comment type="caution">
    <text evidence="1">The sequence shown here is derived from an EMBL/GenBank/DDBJ whole genome shotgun (WGS) entry which is preliminary data.</text>
</comment>
<gene>
    <name evidence="1" type="ORF">HPB50_009424</name>
</gene>
<evidence type="ECO:0000313" key="1">
    <source>
        <dbReference type="EMBL" id="KAH6923913.1"/>
    </source>
</evidence>
<protein>
    <submittedName>
        <fullName evidence="1">Uncharacterized protein</fullName>
    </submittedName>
</protein>
<accession>A0ACB7RR91</accession>
<keyword evidence="2" id="KW-1185">Reference proteome</keyword>
<sequence>MVEYKVVDNATGRHLGPGEVGEIVFRAPHIMNGYYKQQDETVEALNEEGWFRSGDAGYYDSAGSLYIVERLKDLIKCLDCQVTPVDIENLLKTHPLVLEAAVVGIDHPELGEAPTAFVVTEPSARGCISEEELVRLVAGDAGYYDSAGSLYIVERLKDLIKCLDCQVTPVDIENLLKTHPLVLEAAVVGIDHPELGEAPTAFVVTEPSAVGASARRS</sequence>
<organism evidence="1 2">
    <name type="scientific">Hyalomma asiaticum</name>
    <name type="common">Tick</name>
    <dbReference type="NCBI Taxonomy" id="266040"/>
    <lineage>
        <taxon>Eukaryota</taxon>
        <taxon>Metazoa</taxon>
        <taxon>Ecdysozoa</taxon>
        <taxon>Arthropoda</taxon>
        <taxon>Chelicerata</taxon>
        <taxon>Arachnida</taxon>
        <taxon>Acari</taxon>
        <taxon>Parasitiformes</taxon>
        <taxon>Ixodida</taxon>
        <taxon>Ixodoidea</taxon>
        <taxon>Ixodidae</taxon>
        <taxon>Hyalomminae</taxon>
        <taxon>Hyalomma</taxon>
    </lineage>
</organism>
<dbReference type="Proteomes" id="UP000821845">
    <property type="component" value="Chromosome 8"/>
</dbReference>
<proteinExistence type="predicted"/>
<name>A0ACB7RR91_HYAAI</name>
<evidence type="ECO:0000313" key="2">
    <source>
        <dbReference type="Proteomes" id="UP000821845"/>
    </source>
</evidence>
<reference evidence="1" key="1">
    <citation type="submission" date="2020-05" db="EMBL/GenBank/DDBJ databases">
        <title>Large-scale comparative analyses of tick genomes elucidate their genetic diversity and vector capacities.</title>
        <authorList>
            <person name="Jia N."/>
            <person name="Wang J."/>
            <person name="Shi W."/>
            <person name="Du L."/>
            <person name="Sun Y."/>
            <person name="Zhan W."/>
            <person name="Jiang J."/>
            <person name="Wang Q."/>
            <person name="Zhang B."/>
            <person name="Ji P."/>
            <person name="Sakyi L.B."/>
            <person name="Cui X."/>
            <person name="Yuan T."/>
            <person name="Jiang B."/>
            <person name="Yang W."/>
            <person name="Lam T.T.-Y."/>
            <person name="Chang Q."/>
            <person name="Ding S."/>
            <person name="Wang X."/>
            <person name="Zhu J."/>
            <person name="Ruan X."/>
            <person name="Zhao L."/>
            <person name="Wei J."/>
            <person name="Que T."/>
            <person name="Du C."/>
            <person name="Cheng J."/>
            <person name="Dai P."/>
            <person name="Han X."/>
            <person name="Huang E."/>
            <person name="Gao Y."/>
            <person name="Liu J."/>
            <person name="Shao H."/>
            <person name="Ye R."/>
            <person name="Li L."/>
            <person name="Wei W."/>
            <person name="Wang X."/>
            <person name="Wang C."/>
            <person name="Yang T."/>
            <person name="Huo Q."/>
            <person name="Li W."/>
            <person name="Guo W."/>
            <person name="Chen H."/>
            <person name="Zhou L."/>
            <person name="Ni X."/>
            <person name="Tian J."/>
            <person name="Zhou Y."/>
            <person name="Sheng Y."/>
            <person name="Liu T."/>
            <person name="Pan Y."/>
            <person name="Xia L."/>
            <person name="Li J."/>
            <person name="Zhao F."/>
            <person name="Cao W."/>
        </authorList>
    </citation>
    <scope>NUCLEOTIDE SEQUENCE</scope>
    <source>
        <strain evidence="1">Hyas-2018</strain>
    </source>
</reference>
<dbReference type="EMBL" id="CM023488">
    <property type="protein sequence ID" value="KAH6923913.1"/>
    <property type="molecule type" value="Genomic_DNA"/>
</dbReference>